<dbReference type="AlphaFoldDB" id="A0A9X4IM29"/>
<dbReference type="SUPFAM" id="SSF158682">
    <property type="entry name" value="TerB-like"/>
    <property type="match status" value="1"/>
</dbReference>
<dbReference type="RefSeq" id="WP_274640321.1">
    <property type="nucleotide sequence ID" value="NZ_JAIWJY010000006.1"/>
</dbReference>
<evidence type="ECO:0000313" key="1">
    <source>
        <dbReference type="EMBL" id="MDE1207203.1"/>
    </source>
</evidence>
<proteinExistence type="predicted"/>
<comment type="caution">
    <text evidence="1">The sequence shown here is derived from an EMBL/GenBank/DDBJ whole genome shotgun (WGS) entry which is preliminary data.</text>
</comment>
<keyword evidence="2" id="KW-1185">Reference proteome</keyword>
<name>A0A9X4IM29_9FLAO</name>
<dbReference type="EMBL" id="JAIWJY010000006">
    <property type="protein sequence ID" value="MDE1207203.1"/>
    <property type="molecule type" value="Genomic_DNA"/>
</dbReference>
<evidence type="ECO:0000313" key="2">
    <source>
        <dbReference type="Proteomes" id="UP001149303"/>
    </source>
</evidence>
<dbReference type="Proteomes" id="UP001149303">
    <property type="component" value="Unassembled WGS sequence"/>
</dbReference>
<sequence>MKSFEVNWSKEELQTYVFIYCINADYKETKEELEAISLRTNQETYKKMHEEFEKDNDYASIQKINESLKKLNYGKEEINQLFEEIKELFLSDGSYAILEKNLLMGLQRLLK</sequence>
<accession>A0A9X4IM29</accession>
<dbReference type="InterPro" id="IPR029024">
    <property type="entry name" value="TerB-like"/>
</dbReference>
<protein>
    <submittedName>
        <fullName evidence="1">Uncharacterized protein</fullName>
    </submittedName>
</protein>
<reference evidence="1" key="1">
    <citation type="submission" date="2021-09" db="EMBL/GenBank/DDBJ databases">
        <authorList>
            <person name="Smyrli M."/>
        </authorList>
    </citation>
    <scope>NUCLEOTIDE SEQUENCE</scope>
    <source>
        <strain evidence="1">LAR25</strain>
    </source>
</reference>
<organism evidence="1 2">
    <name type="scientific">Tenacibaculum larymnensis</name>
    <dbReference type="NCBI Taxonomy" id="2878201"/>
    <lineage>
        <taxon>Bacteria</taxon>
        <taxon>Pseudomonadati</taxon>
        <taxon>Bacteroidota</taxon>
        <taxon>Flavobacteriia</taxon>
        <taxon>Flavobacteriales</taxon>
        <taxon>Flavobacteriaceae</taxon>
        <taxon>Tenacibaculum</taxon>
    </lineage>
</organism>
<gene>
    <name evidence="1" type="ORF">LCI24_10410</name>
</gene>